<dbReference type="InParanoid" id="A0A2I2ZAG4"/>
<dbReference type="InterPro" id="IPR036676">
    <property type="entry name" value="PurM-like_C_sf"/>
</dbReference>
<organism evidence="7 8">
    <name type="scientific">Gorilla gorilla gorilla</name>
    <name type="common">Western lowland gorilla</name>
    <dbReference type="NCBI Taxonomy" id="9595"/>
    <lineage>
        <taxon>Eukaryota</taxon>
        <taxon>Metazoa</taxon>
        <taxon>Chordata</taxon>
        <taxon>Craniata</taxon>
        <taxon>Vertebrata</taxon>
        <taxon>Euteleostomi</taxon>
        <taxon>Mammalia</taxon>
        <taxon>Eutheria</taxon>
        <taxon>Euarchontoglires</taxon>
        <taxon>Primates</taxon>
        <taxon>Haplorrhini</taxon>
        <taxon>Catarrhini</taxon>
        <taxon>Hominidae</taxon>
        <taxon>Gorilla</taxon>
    </lineage>
</organism>
<evidence type="ECO:0000256" key="4">
    <source>
        <dbReference type="ARBA" id="ARBA00022840"/>
    </source>
</evidence>
<dbReference type="GO" id="GO:0005737">
    <property type="term" value="C:cytoplasm"/>
    <property type="evidence" value="ECO:0000318"/>
    <property type="project" value="GO_Central"/>
</dbReference>
<dbReference type="SUPFAM" id="SSF56042">
    <property type="entry name" value="PurM C-terminal domain-like"/>
    <property type="match status" value="1"/>
</dbReference>
<dbReference type="GO" id="GO:0016260">
    <property type="term" value="P:selenocysteine biosynthetic process"/>
    <property type="evidence" value="ECO:0000318"/>
    <property type="project" value="GO_Central"/>
</dbReference>
<dbReference type="InterPro" id="IPR004536">
    <property type="entry name" value="SPS/SelD"/>
</dbReference>
<keyword evidence="4" id="KW-0067">ATP-binding</keyword>
<evidence type="ECO:0000313" key="8">
    <source>
        <dbReference type="Proteomes" id="UP000001519"/>
    </source>
</evidence>
<dbReference type="OMA" id="TERWNQV"/>
<dbReference type="STRING" id="9593.ENSGGOP00000044066"/>
<sequence>LPTFTAANALPALGIGIDSCIISLRHGGLSLVQTMDFFYPSVEDPYMKGCIACANVLSITECDNVLTFLSLSQSMSEEECEKIMPLMIKGFRDATEEGGTAVTGGQTVVNSWLIMCGVATVVCRPSAFIMPDNAAIGDVLVLTKPLGTQVAVNAHQWLEDTERWNQVKMVVFGEEEAMLNMATINRTAAGLMHKFNAHVATDITGFGILGHSQNLVKQQRNDVSFVICNLPVIAKMAAISKARGQFGLLICLPREQVAHFFSEIRSSKYREGHQAWIVGIVEKGNRTVLPRGATAPALAPAHSNVSSEPSS</sequence>
<name>A0A2I2ZAG4_GORGO</name>
<protein>
    <recommendedName>
        <fullName evidence="2">selenide, water dikinase</fullName>
        <ecNumber evidence="2">2.7.9.3</ecNumber>
    </recommendedName>
</protein>
<dbReference type="Gene3D" id="3.30.1330.10">
    <property type="entry name" value="PurM-like, N-terminal domain"/>
    <property type="match status" value="1"/>
</dbReference>
<reference evidence="8" key="1">
    <citation type="submission" date="2011-05" db="EMBL/GenBank/DDBJ databases">
        <title>Insights into the evolution of the great apes provided by the gorilla genome.</title>
        <authorList>
            <person name="Scally A."/>
        </authorList>
    </citation>
    <scope>NUCLEOTIDE SEQUENCE [LARGE SCALE GENOMIC DNA]</scope>
</reference>
<evidence type="ECO:0000313" key="7">
    <source>
        <dbReference type="Ensembl" id="ENSGGOP00000044066.1"/>
    </source>
</evidence>
<comment type="catalytic activity">
    <reaction evidence="5">
        <text>hydrogenselenide + ATP + H2O = selenophosphate + AMP + phosphate + 2 H(+)</text>
        <dbReference type="Rhea" id="RHEA:18737"/>
        <dbReference type="ChEBI" id="CHEBI:15377"/>
        <dbReference type="ChEBI" id="CHEBI:15378"/>
        <dbReference type="ChEBI" id="CHEBI:16144"/>
        <dbReference type="ChEBI" id="CHEBI:29317"/>
        <dbReference type="ChEBI" id="CHEBI:30616"/>
        <dbReference type="ChEBI" id="CHEBI:43474"/>
        <dbReference type="ChEBI" id="CHEBI:456215"/>
        <dbReference type="EC" id="2.7.9.3"/>
    </reaction>
</comment>
<dbReference type="GO" id="GO:0004756">
    <property type="term" value="F:selenide, water dikinase activity"/>
    <property type="evidence" value="ECO:0000318"/>
    <property type="project" value="GO_Central"/>
</dbReference>
<dbReference type="EMBL" id="CABD030106368">
    <property type="status" value="NOT_ANNOTATED_CDS"/>
    <property type="molecule type" value="Genomic_DNA"/>
</dbReference>
<dbReference type="PIRSF" id="PIRSF036407">
    <property type="entry name" value="Selenphspht_syn"/>
    <property type="match status" value="1"/>
</dbReference>
<dbReference type="EC" id="2.7.9.3" evidence="2"/>
<dbReference type="AlphaFoldDB" id="A0A2I2ZAG4"/>
<dbReference type="InterPro" id="IPR036921">
    <property type="entry name" value="PurM-like_N_sf"/>
</dbReference>
<dbReference type="Pfam" id="PF02769">
    <property type="entry name" value="AIRS_C"/>
    <property type="match status" value="1"/>
</dbReference>
<reference evidence="7" key="3">
    <citation type="submission" date="2025-08" db="UniProtKB">
        <authorList>
            <consortium name="Ensembl"/>
        </authorList>
    </citation>
    <scope>IDENTIFICATION</scope>
</reference>
<reference evidence="7" key="4">
    <citation type="submission" date="2025-09" db="UniProtKB">
        <authorList>
            <consortium name="Ensembl"/>
        </authorList>
    </citation>
    <scope>IDENTIFICATION</scope>
</reference>
<dbReference type="GeneTree" id="ENSGT00390000000950"/>
<reference evidence="7 8" key="2">
    <citation type="journal article" date="2012" name="Nature">
        <title>Insights into hominid evolution from the gorilla genome sequence.</title>
        <authorList>
            <person name="Scally A."/>
            <person name="Dutheil J.Y."/>
            <person name="Hillier L.W."/>
            <person name="Jordan G.E."/>
            <person name="Goodhead I."/>
            <person name="Herrero J."/>
            <person name="Hobolth A."/>
            <person name="Lappalainen T."/>
            <person name="Mailund T."/>
            <person name="Marques-Bonet T."/>
            <person name="McCarthy S."/>
            <person name="Montgomery S.H."/>
            <person name="Schwalie P.C."/>
            <person name="Tang Y.A."/>
            <person name="Ward M.C."/>
            <person name="Xue Y."/>
            <person name="Yngvadottir B."/>
            <person name="Alkan C."/>
            <person name="Andersen L.N."/>
            <person name="Ayub Q."/>
            <person name="Ball E.V."/>
            <person name="Beal K."/>
            <person name="Bradley B.J."/>
            <person name="Chen Y."/>
            <person name="Clee C.M."/>
            <person name="Fitzgerald S."/>
            <person name="Graves T.A."/>
            <person name="Gu Y."/>
            <person name="Heath P."/>
            <person name="Heger A."/>
            <person name="Karakoc E."/>
            <person name="Kolb-Kokocinski A."/>
            <person name="Laird G.K."/>
            <person name="Lunter G."/>
            <person name="Meader S."/>
            <person name="Mort M."/>
            <person name="Mullikin J.C."/>
            <person name="Munch K."/>
            <person name="O'Connor T.D."/>
            <person name="Phillips A.D."/>
            <person name="Prado-Martinez J."/>
            <person name="Rogers A.S."/>
            <person name="Sajjadian S."/>
            <person name="Schmidt D."/>
            <person name="Shaw K."/>
            <person name="Simpson J.T."/>
            <person name="Stenson P.D."/>
            <person name="Turner D.J."/>
            <person name="Vigilant L."/>
            <person name="Vilella A.J."/>
            <person name="Whitener W."/>
            <person name="Zhu B."/>
            <person name="Cooper D.N."/>
            <person name="de Jong P."/>
            <person name="Dermitzakis E.T."/>
            <person name="Eichler E.E."/>
            <person name="Flicek P."/>
            <person name="Goldman N."/>
            <person name="Mundy N.I."/>
            <person name="Ning Z."/>
            <person name="Odom D.T."/>
            <person name="Ponting C.P."/>
            <person name="Quail M.A."/>
            <person name="Ryder O.A."/>
            <person name="Searle S.M."/>
            <person name="Warren W.C."/>
            <person name="Wilson R.K."/>
            <person name="Schierup M.H."/>
            <person name="Rogers J."/>
            <person name="Tyler-Smith C."/>
            <person name="Durbin R."/>
        </authorList>
    </citation>
    <scope>NUCLEOTIDE SEQUENCE [LARGE SCALE GENOMIC DNA]</scope>
</reference>
<dbReference type="GO" id="GO:0005524">
    <property type="term" value="F:ATP binding"/>
    <property type="evidence" value="ECO:0007669"/>
    <property type="project" value="UniProtKB-KW"/>
</dbReference>
<comment type="function">
    <text evidence="1">Synthesizes selenophosphate from selenide and ATP.</text>
</comment>
<dbReference type="PANTHER" id="PTHR10256">
    <property type="entry name" value="SELENIDE, WATER DIKINASE"/>
    <property type="match status" value="1"/>
</dbReference>
<dbReference type="Proteomes" id="UP000001519">
    <property type="component" value="Chromosome 17"/>
</dbReference>
<dbReference type="SUPFAM" id="SSF55326">
    <property type="entry name" value="PurM N-terminal domain-like"/>
    <property type="match status" value="1"/>
</dbReference>
<evidence type="ECO:0000256" key="1">
    <source>
        <dbReference type="ARBA" id="ARBA00003786"/>
    </source>
</evidence>
<feature type="domain" description="PurM-like C-terminal" evidence="6">
    <location>
        <begin position="136"/>
        <end position="288"/>
    </location>
</feature>
<evidence type="ECO:0000256" key="5">
    <source>
        <dbReference type="ARBA" id="ARBA00049005"/>
    </source>
</evidence>
<dbReference type="Gene3D" id="3.90.650.10">
    <property type="entry name" value="PurM-like C-terminal domain"/>
    <property type="match status" value="1"/>
</dbReference>
<accession>A0A2I2ZAG4</accession>
<keyword evidence="8" id="KW-1185">Reference proteome</keyword>
<evidence type="ECO:0000256" key="3">
    <source>
        <dbReference type="ARBA" id="ARBA00022741"/>
    </source>
</evidence>
<proteinExistence type="predicted"/>
<evidence type="ECO:0000256" key="2">
    <source>
        <dbReference type="ARBA" id="ARBA00011997"/>
    </source>
</evidence>
<evidence type="ECO:0000259" key="6">
    <source>
        <dbReference type="Pfam" id="PF02769"/>
    </source>
</evidence>
<dbReference type="NCBIfam" id="TIGR00476">
    <property type="entry name" value="selD"/>
    <property type="match status" value="1"/>
</dbReference>
<keyword evidence="3" id="KW-0547">Nucleotide-binding</keyword>
<dbReference type="InterPro" id="IPR010918">
    <property type="entry name" value="PurM-like_C_dom"/>
</dbReference>
<dbReference type="Ensembl" id="ENSGGOT00000052023.1">
    <property type="protein sequence ID" value="ENSGGOP00000044066.1"/>
    <property type="gene ID" value="ENSGGOG00000041512.1"/>
</dbReference>
<dbReference type="PANTHER" id="PTHR10256:SF1">
    <property type="entry name" value="SELENIDE, WATER DIKINASE 2"/>
    <property type="match status" value="1"/>
</dbReference>